<comment type="caution">
    <text evidence="1">The sequence shown here is derived from an EMBL/GenBank/DDBJ whole genome shotgun (WGS) entry which is preliminary data.</text>
</comment>
<reference evidence="1" key="1">
    <citation type="submission" date="2019-08" db="EMBL/GenBank/DDBJ databases">
        <authorList>
            <person name="Kucharzyk K."/>
            <person name="Murdoch R.W."/>
            <person name="Higgins S."/>
            <person name="Loffler F."/>
        </authorList>
    </citation>
    <scope>NUCLEOTIDE SEQUENCE</scope>
</reference>
<dbReference type="AlphaFoldDB" id="A0A644X125"/>
<organism evidence="1">
    <name type="scientific">bioreactor metagenome</name>
    <dbReference type="NCBI Taxonomy" id="1076179"/>
    <lineage>
        <taxon>unclassified sequences</taxon>
        <taxon>metagenomes</taxon>
        <taxon>ecological metagenomes</taxon>
    </lineage>
</organism>
<dbReference type="EMBL" id="VSSQ01001621">
    <property type="protein sequence ID" value="MPM09865.1"/>
    <property type="molecule type" value="Genomic_DNA"/>
</dbReference>
<accession>A0A644X125</accession>
<name>A0A644X125_9ZZZZ</name>
<protein>
    <submittedName>
        <fullName evidence="1">Uncharacterized protein</fullName>
    </submittedName>
</protein>
<sequence>MGHSAREQTGVVDILGAQRMEFDDEVNPVHIGDGIRRIGPLGGRHARLSGKRIDVLIGEAQR</sequence>
<gene>
    <name evidence="1" type="ORF">SDC9_56188</name>
</gene>
<proteinExistence type="predicted"/>
<evidence type="ECO:0000313" key="1">
    <source>
        <dbReference type="EMBL" id="MPM09865.1"/>
    </source>
</evidence>